<dbReference type="InterPro" id="IPR013713">
    <property type="entry name" value="XPO2_central"/>
</dbReference>
<dbReference type="Pfam" id="PF03810">
    <property type="entry name" value="IBN_N"/>
    <property type="match status" value="1"/>
</dbReference>
<dbReference type="GO" id="GO:0006606">
    <property type="term" value="P:protein import into nucleus"/>
    <property type="evidence" value="ECO:0007669"/>
    <property type="project" value="TreeGrafter"/>
</dbReference>
<evidence type="ECO:0000256" key="5">
    <source>
        <dbReference type="ARBA" id="ARBA00022490"/>
    </source>
</evidence>
<dbReference type="GO" id="GO:0005049">
    <property type="term" value="F:nuclear export signal receptor activity"/>
    <property type="evidence" value="ECO:0007669"/>
    <property type="project" value="TreeGrafter"/>
</dbReference>
<protein>
    <submittedName>
        <fullName evidence="9">Cse1-domain-containing protein</fullName>
    </submittedName>
</protein>
<dbReference type="PANTHER" id="PTHR10997:SF8">
    <property type="entry name" value="EXPORTIN-2"/>
    <property type="match status" value="1"/>
</dbReference>
<dbReference type="GO" id="GO:0006611">
    <property type="term" value="P:protein export from nucleus"/>
    <property type="evidence" value="ECO:0007669"/>
    <property type="project" value="TreeGrafter"/>
</dbReference>
<dbReference type="Pfam" id="PF03378">
    <property type="entry name" value="CAS_CSE1"/>
    <property type="match status" value="1"/>
</dbReference>
<dbReference type="GO" id="GO:0005829">
    <property type="term" value="C:cytosol"/>
    <property type="evidence" value="ECO:0007669"/>
    <property type="project" value="TreeGrafter"/>
</dbReference>
<proteinExistence type="inferred from homology"/>
<evidence type="ECO:0000256" key="4">
    <source>
        <dbReference type="ARBA" id="ARBA00022448"/>
    </source>
</evidence>
<accession>A0AAD4LC68</accession>
<comment type="similarity">
    <text evidence="3">Belongs to the XPO2/CSE1 family.</text>
</comment>
<dbReference type="InterPro" id="IPR016024">
    <property type="entry name" value="ARM-type_fold"/>
</dbReference>
<sequence>MSDIPKLLLDSLNPHTRKQAEQSLEAYSRQPAFVVHLLRLVLDATQNGAVRLAASVYLKNMVKLGWLEDDEHPISVADKEALKPQLVPAMIALSGASDKAIRAQIAESVSLIAELDFPQRWPDLIDQLVQSLSSSDMNINLGVLETAHSIFREWRSRARSDAFWSIIKLVHSKFLVPYFQLFELTIKSLLATPDPLLAQTMAVLIDLYYDLTCQDLAPEFEDRHETFFAEGTGYFMQLMAWDPPQLQTDSDEATPSLPSRVRTGVIEIAELYVKLYPEMLGRSRSVAVFVKAVWELVAGGKQLGIAYDQASLVSQSLRFISTAIRSGAYRDIFESHDTIRGLIAGVVVPNLALRTRDIEAFEDTPLEYVRGELQVSEVATPRQAAADVIKALVGVGPDSESATTAVALEWIGRALAEASAAGDGEDAWKSKDAAVYLFEAVATRSGTLSQGVTATNPNVNIVQWFGDNIFGDIQAAASGRVHPALQVDAIRYLYTFRYQLTKEQLVSVLPLLLNRLESQEVVVYTYAAVALDRILAMRLGGSTTLMFSSADVQPFAPQLLNVLLAKIEIQPSPERIAENDFLMRCVARVIITAKQALVGESVNVLQRLVSILRNISQNPSNPNFDQYIFESISGLILRVPVSLFIGATVPDSITVFEASLFPLFTEILQKDIDQYIPYVFQILAQMLTLHRGVPVDYRALLPFLLTPAIWSQKGSIPGLVALLRAFLARDASAMVKANQHTSVLGIVQQRLVPSKANDGWGFELLQSVVLHVPLPALQPFFRQIIMTLLTRMQQNKTNNYVYYFVYFLLYLLAINADGLTPDYLIKTVDEIQSGLWSQIVSNFVVPQITQLVLKDRKLAAVGLTRLLTQSTLALKEPNVKTWPTLLGQLAGLFKERNAFAAQDDDGTGTGATEIDLEEQAAGYQAAYSKLAAAGAQAQDVVAYAGDVRVHVAREFTRLLSAEPGVKTLIGQADQSQVGPFLLNLGVSV</sequence>
<keyword evidence="4" id="KW-0813">Transport</keyword>
<evidence type="ECO:0000259" key="8">
    <source>
        <dbReference type="PROSITE" id="PS50166"/>
    </source>
</evidence>
<keyword evidence="7" id="KW-0539">Nucleus</keyword>
<dbReference type="InterPro" id="IPR011989">
    <property type="entry name" value="ARM-like"/>
</dbReference>
<evidence type="ECO:0000256" key="3">
    <source>
        <dbReference type="ARBA" id="ARBA00008669"/>
    </source>
</evidence>
<gene>
    <name evidence="9" type="ORF">EDB92DRAFT_1935869</name>
</gene>
<dbReference type="AlphaFoldDB" id="A0AAD4LC68"/>
<keyword evidence="5" id="KW-0963">Cytoplasm</keyword>
<reference evidence="9" key="1">
    <citation type="submission" date="2022-01" db="EMBL/GenBank/DDBJ databases">
        <title>Comparative genomics reveals a dynamic genome evolution in the ectomycorrhizal milk-cap (Lactarius) mushrooms.</title>
        <authorList>
            <consortium name="DOE Joint Genome Institute"/>
            <person name="Lebreton A."/>
            <person name="Tang N."/>
            <person name="Kuo A."/>
            <person name="LaButti K."/>
            <person name="Drula E."/>
            <person name="Barry K."/>
            <person name="Clum A."/>
            <person name="Lipzen A."/>
            <person name="Mousain D."/>
            <person name="Ng V."/>
            <person name="Wang R."/>
            <person name="Wang X."/>
            <person name="Dai Y."/>
            <person name="Henrissat B."/>
            <person name="Grigoriev I.V."/>
            <person name="Guerin-Laguette A."/>
            <person name="Yu F."/>
            <person name="Martin F.M."/>
        </authorList>
    </citation>
    <scope>NUCLEOTIDE SEQUENCE</scope>
    <source>
        <strain evidence="9">QP</strain>
    </source>
</reference>
<evidence type="ECO:0000313" key="9">
    <source>
        <dbReference type="EMBL" id="KAH8988419.1"/>
    </source>
</evidence>
<evidence type="ECO:0000256" key="7">
    <source>
        <dbReference type="ARBA" id="ARBA00023242"/>
    </source>
</evidence>
<dbReference type="SMART" id="SM00913">
    <property type="entry name" value="IBN_N"/>
    <property type="match status" value="1"/>
</dbReference>
<keyword evidence="10" id="KW-1185">Reference proteome</keyword>
<feature type="domain" description="Importin N-terminal" evidence="8">
    <location>
        <begin position="20"/>
        <end position="92"/>
    </location>
</feature>
<dbReference type="EMBL" id="JAKELL010000042">
    <property type="protein sequence ID" value="KAH8988419.1"/>
    <property type="molecule type" value="Genomic_DNA"/>
</dbReference>
<dbReference type="Pfam" id="PF08506">
    <property type="entry name" value="Cse1"/>
    <property type="match status" value="1"/>
</dbReference>
<dbReference type="GO" id="GO:0005635">
    <property type="term" value="C:nuclear envelope"/>
    <property type="evidence" value="ECO:0007669"/>
    <property type="project" value="TreeGrafter"/>
</dbReference>
<comment type="subcellular location">
    <subcellularLocation>
        <location evidence="2">Cytoplasm</location>
    </subcellularLocation>
    <subcellularLocation>
        <location evidence="1">Nucleus</location>
    </subcellularLocation>
</comment>
<dbReference type="InterPro" id="IPR005043">
    <property type="entry name" value="XPO2_C"/>
</dbReference>
<comment type="caution">
    <text evidence="9">The sequence shown here is derived from an EMBL/GenBank/DDBJ whole genome shotgun (WGS) entry which is preliminary data.</text>
</comment>
<keyword evidence="6" id="KW-0653">Protein transport</keyword>
<dbReference type="PROSITE" id="PS50166">
    <property type="entry name" value="IMPORTIN_B_NT"/>
    <property type="match status" value="1"/>
</dbReference>
<dbReference type="Proteomes" id="UP001201163">
    <property type="component" value="Unassembled WGS sequence"/>
</dbReference>
<evidence type="ECO:0000256" key="2">
    <source>
        <dbReference type="ARBA" id="ARBA00004496"/>
    </source>
</evidence>
<name>A0AAD4LC68_9AGAM</name>
<evidence type="ECO:0000256" key="6">
    <source>
        <dbReference type="ARBA" id="ARBA00022927"/>
    </source>
</evidence>
<organism evidence="9 10">
    <name type="scientific">Lactarius akahatsu</name>
    <dbReference type="NCBI Taxonomy" id="416441"/>
    <lineage>
        <taxon>Eukaryota</taxon>
        <taxon>Fungi</taxon>
        <taxon>Dikarya</taxon>
        <taxon>Basidiomycota</taxon>
        <taxon>Agaricomycotina</taxon>
        <taxon>Agaricomycetes</taxon>
        <taxon>Russulales</taxon>
        <taxon>Russulaceae</taxon>
        <taxon>Lactarius</taxon>
    </lineage>
</organism>
<evidence type="ECO:0000313" key="10">
    <source>
        <dbReference type="Proteomes" id="UP001201163"/>
    </source>
</evidence>
<dbReference type="PANTHER" id="PTHR10997">
    <property type="entry name" value="IMPORTIN-7, 8, 11"/>
    <property type="match status" value="1"/>
</dbReference>
<dbReference type="Gene3D" id="1.25.10.10">
    <property type="entry name" value="Leucine-rich Repeat Variant"/>
    <property type="match status" value="1"/>
</dbReference>
<dbReference type="InterPro" id="IPR001494">
    <property type="entry name" value="Importin-beta_N"/>
</dbReference>
<evidence type="ECO:0000256" key="1">
    <source>
        <dbReference type="ARBA" id="ARBA00004123"/>
    </source>
</evidence>
<dbReference type="SUPFAM" id="SSF48371">
    <property type="entry name" value="ARM repeat"/>
    <property type="match status" value="1"/>
</dbReference>
<dbReference type="GO" id="GO:0031267">
    <property type="term" value="F:small GTPase binding"/>
    <property type="evidence" value="ECO:0007669"/>
    <property type="project" value="InterPro"/>
</dbReference>